<dbReference type="CDD" id="cd00201">
    <property type="entry name" value="WW"/>
    <property type="match status" value="1"/>
</dbReference>
<gene>
    <name evidence="9" type="ORF">CDD80_7351</name>
</gene>
<evidence type="ECO:0000259" key="8">
    <source>
        <dbReference type="PROSITE" id="PS50198"/>
    </source>
</evidence>
<keyword evidence="3 5" id="KW-0697">Rotamase</keyword>
<dbReference type="Pfam" id="PF00639">
    <property type="entry name" value="Rotamase"/>
    <property type="match status" value="1"/>
</dbReference>
<feature type="domain" description="WW" evidence="7">
    <location>
        <begin position="4"/>
        <end position="38"/>
    </location>
</feature>
<reference evidence="9 10" key="1">
    <citation type="submission" date="2017-06" db="EMBL/GenBank/DDBJ databases">
        <title>Ant-infecting Ophiocordyceps genomes reveal a high diversity of potential behavioral manipulation genes and a possible major role for enterotoxins.</title>
        <authorList>
            <person name="De Bekker C."/>
            <person name="Evans H.C."/>
            <person name="Brachmann A."/>
            <person name="Hughes D.P."/>
        </authorList>
    </citation>
    <scope>NUCLEOTIDE SEQUENCE [LARGE SCALE GENOMIC DNA]</scope>
    <source>
        <strain evidence="9 10">Map16</strain>
    </source>
</reference>
<dbReference type="InterPro" id="IPR046357">
    <property type="entry name" value="PPIase_dom_sf"/>
</dbReference>
<evidence type="ECO:0000256" key="4">
    <source>
        <dbReference type="ARBA" id="ARBA00023235"/>
    </source>
</evidence>
<dbReference type="GO" id="GO:0005829">
    <property type="term" value="C:cytosol"/>
    <property type="evidence" value="ECO:0007669"/>
    <property type="project" value="TreeGrafter"/>
</dbReference>
<dbReference type="GO" id="GO:0060261">
    <property type="term" value="P:positive regulation of transcription initiation by RNA polymerase II"/>
    <property type="evidence" value="ECO:0007669"/>
    <property type="project" value="UniProtKB-ARBA"/>
</dbReference>
<dbReference type="SMART" id="SM00456">
    <property type="entry name" value="WW"/>
    <property type="match status" value="1"/>
</dbReference>
<dbReference type="PROSITE" id="PS01159">
    <property type="entry name" value="WW_DOMAIN_1"/>
    <property type="match status" value="1"/>
</dbReference>
<evidence type="ECO:0000313" key="9">
    <source>
        <dbReference type="EMBL" id="PHH78111.1"/>
    </source>
</evidence>
<dbReference type="InterPro" id="IPR001202">
    <property type="entry name" value="WW_dom"/>
</dbReference>
<dbReference type="EC" id="5.2.1.8" evidence="2"/>
<dbReference type="GO" id="GO:0005634">
    <property type="term" value="C:nucleus"/>
    <property type="evidence" value="ECO:0007669"/>
    <property type="project" value="TreeGrafter"/>
</dbReference>
<organism evidence="9 10">
    <name type="scientific">Ophiocordyceps camponoti-rufipedis</name>
    <dbReference type="NCBI Taxonomy" id="2004952"/>
    <lineage>
        <taxon>Eukaryota</taxon>
        <taxon>Fungi</taxon>
        <taxon>Dikarya</taxon>
        <taxon>Ascomycota</taxon>
        <taxon>Pezizomycotina</taxon>
        <taxon>Sordariomycetes</taxon>
        <taxon>Hypocreomycetidae</taxon>
        <taxon>Hypocreales</taxon>
        <taxon>Ophiocordycipitaceae</taxon>
        <taxon>Ophiocordyceps</taxon>
    </lineage>
</organism>
<comment type="caution">
    <text evidence="9">The sequence shown here is derived from an EMBL/GenBank/DDBJ whole genome shotgun (WGS) entry which is preliminary data.</text>
</comment>
<dbReference type="PANTHER" id="PTHR10657">
    <property type="entry name" value="PEPTIDYL-PROLYL CIS-TRANS ISOMERASE"/>
    <property type="match status" value="1"/>
</dbReference>
<dbReference type="FunFam" id="3.10.50.40:FF:000026">
    <property type="entry name" value="Peptidyl-prolyl cis-trans isomerase"/>
    <property type="match status" value="1"/>
</dbReference>
<dbReference type="AlphaFoldDB" id="A0A2C5ZFY8"/>
<proteinExistence type="predicted"/>
<dbReference type="PANTHER" id="PTHR10657:SF4">
    <property type="entry name" value="PEPTIDYL-PROLYL CIS-TRANS ISOMERASE-RELATED"/>
    <property type="match status" value="1"/>
</dbReference>
<evidence type="ECO:0000256" key="6">
    <source>
        <dbReference type="SAM" id="MobiDB-lite"/>
    </source>
</evidence>
<dbReference type="InterPro" id="IPR051370">
    <property type="entry name" value="PPIase_Pin1"/>
</dbReference>
<dbReference type="GO" id="GO:0003755">
    <property type="term" value="F:peptidyl-prolyl cis-trans isomerase activity"/>
    <property type="evidence" value="ECO:0007669"/>
    <property type="project" value="UniProtKB-KW"/>
</dbReference>
<dbReference type="STRING" id="2004952.A0A2C5ZFY8"/>
<protein>
    <recommendedName>
        <fullName evidence="2">peptidylprolyl isomerase</fullName>
        <ecNumber evidence="2">5.2.1.8</ecNumber>
    </recommendedName>
</protein>
<accession>A0A2C5ZFY8</accession>
<evidence type="ECO:0000259" key="7">
    <source>
        <dbReference type="PROSITE" id="PS50020"/>
    </source>
</evidence>
<dbReference type="SUPFAM" id="SSF51045">
    <property type="entry name" value="WW domain"/>
    <property type="match status" value="1"/>
</dbReference>
<feature type="region of interest" description="Disordered" evidence="6">
    <location>
        <begin position="242"/>
        <end position="267"/>
    </location>
</feature>
<keyword evidence="10" id="KW-1185">Reference proteome</keyword>
<evidence type="ECO:0000256" key="3">
    <source>
        <dbReference type="ARBA" id="ARBA00023110"/>
    </source>
</evidence>
<feature type="domain" description="PpiC" evidence="8">
    <location>
        <begin position="60"/>
        <end position="171"/>
    </location>
</feature>
<evidence type="ECO:0000256" key="2">
    <source>
        <dbReference type="ARBA" id="ARBA00013194"/>
    </source>
</evidence>
<evidence type="ECO:0000313" key="10">
    <source>
        <dbReference type="Proteomes" id="UP000226431"/>
    </source>
</evidence>
<evidence type="ECO:0000256" key="5">
    <source>
        <dbReference type="PROSITE-ProRule" id="PRU00278"/>
    </source>
</evidence>
<dbReference type="PROSITE" id="PS50020">
    <property type="entry name" value="WW_DOMAIN_2"/>
    <property type="match status" value="1"/>
</dbReference>
<keyword evidence="4 5" id="KW-0413">Isomerase</keyword>
<dbReference type="Pfam" id="PF00397">
    <property type="entry name" value="WW"/>
    <property type="match status" value="1"/>
</dbReference>
<dbReference type="InterPro" id="IPR036020">
    <property type="entry name" value="WW_dom_sf"/>
</dbReference>
<dbReference type="Gene3D" id="3.10.50.40">
    <property type="match status" value="1"/>
</dbReference>
<dbReference type="InterPro" id="IPR000297">
    <property type="entry name" value="PPIase_PpiC"/>
</dbReference>
<dbReference type="EMBL" id="NJES01000091">
    <property type="protein sequence ID" value="PHH78111.1"/>
    <property type="molecule type" value="Genomic_DNA"/>
</dbReference>
<sequence length="1154" mass="131588">MAETGLPPNWEVRHSNSKNLPYYFNTVETVSCWEPPAGTDTDKLKQYMAAQQSAGSRPPQGKIRAAHLLVKHSGSRRPSSWRESQITRSKDEAMAIIKDHEQKIKSGSISLGELALNESDCSSARKRGDLGFFGRGDMQKEFEDAAFILNPGNMSGVVETASGLHLIERTGFATRSELPRASSLSSSLDLADPHSGVDFIDVLPTLKVFIDRILTGLGIYSESFDYKQKRAWAVKERRILGRRSRSSKPKAEGKRAKMTPNPICNRSGGHCHLRHDSDLINIKRSFKKGVLKASSKWSSNVVDWVEHAALYLVPETDPALAAVELIGEAVMDVYKGWHRVKMIEQSHRKTRNPRSTHEMKLEEHAERFGIWWCLWAMKEIEEITAGVQPSEGQDQERRKRSRIVITSEEIDKIAAVPDDDKDSKLVPFEKLLMACASENELVLESARDVCYRLSGGIPYTAEQDSTRAVTTLDCRRKPISWEWSTTEEVPRVARGEAECKHPDKANNATMRWWQGSVLQKCRPIDGEKWCTSWSPTEDWTDPDYGLPSVAVSEAADFGIPSQPPDPSRRGRPLGPFGNYVDVGGVSINDDLADLWDLFVNVCRDREPIYDWFCNVQHHIIAHVDKMYRDTLSLDFALRQWYMAVFPRMTNVPLPRELDDYQQLLLQRVICDQISLALKENPNAALNDDVLKIYGWCAAHDMLPADKSRIDQHEVDYHGLQLWIVMQMMEKYMVAGWMEYFDCRIRNFNRVTRIPEDGVPDIVIDCFDYKNPEDVSKALARCLRLSDNYWNLDKNQCEDEGGQTPDTFIAVDGSAWSRAIHGYKKCIRMRERCGLFDPNNMSILNEALFLTTGLPPQAADSRQLSWYDDQTGVTWSWVHGKLESCDGQNACNEYRLPEISYEHLQQASRAGVPSLEGVENAAEGTVNCSKMMWEKPDSELTKSVIDGSAKCGVALDAWWWEDKCLINNCVWDFTEVTCQRYHPYHIPPDRYQSAEKSGILPPENRRDWMERCDMLDDFMEKLPDKPPAPNGEKVDMAIDHLTGASCIDSSDRYVRCGGDVSWSVYRRRRRACNGFWNRQTARCLPMKREYPERPINYMVDEYRRISQCRRTGSEMDCAESPMHVDKGSPGWGGIFNPTRSMLIRWKKWTEDGSSA</sequence>
<comment type="catalytic activity">
    <reaction evidence="1">
        <text>[protein]-peptidylproline (omega=180) = [protein]-peptidylproline (omega=0)</text>
        <dbReference type="Rhea" id="RHEA:16237"/>
        <dbReference type="Rhea" id="RHEA-COMP:10747"/>
        <dbReference type="Rhea" id="RHEA-COMP:10748"/>
        <dbReference type="ChEBI" id="CHEBI:83833"/>
        <dbReference type="ChEBI" id="CHEBI:83834"/>
        <dbReference type="EC" id="5.2.1.8"/>
    </reaction>
</comment>
<evidence type="ECO:0000256" key="1">
    <source>
        <dbReference type="ARBA" id="ARBA00000971"/>
    </source>
</evidence>
<dbReference type="SUPFAM" id="SSF54534">
    <property type="entry name" value="FKBP-like"/>
    <property type="match status" value="1"/>
</dbReference>
<dbReference type="PROSITE" id="PS50198">
    <property type="entry name" value="PPIC_PPIASE_2"/>
    <property type="match status" value="1"/>
</dbReference>
<name>A0A2C5ZFY8_9HYPO</name>
<dbReference type="Proteomes" id="UP000226431">
    <property type="component" value="Unassembled WGS sequence"/>
</dbReference>
<dbReference type="Gene3D" id="2.20.70.10">
    <property type="match status" value="1"/>
</dbReference>
<dbReference type="OrthoDB" id="4925785at2759"/>